<accession>A0A1B2JFU2</accession>
<dbReference type="EMBL" id="CP014586">
    <property type="protein sequence ID" value="ANZ76934.1"/>
    <property type="molecule type" value="Genomic_DNA"/>
</dbReference>
<name>A0A1B2JFU2_PICPA</name>
<dbReference type="Proteomes" id="UP000094565">
    <property type="component" value="Chromosome 3"/>
</dbReference>
<evidence type="ECO:0000313" key="1">
    <source>
        <dbReference type="EMBL" id="ANZ76934.1"/>
    </source>
</evidence>
<sequence length="409" mass="46806">MIGSLGYEYLLEQPDCHTESISFTENLGVSSKPKLVLASPSLKCLYSSKRSTSSSLRHYNCCLRSSSIEDDDSSSLMSSDEDQDLDFRSVDADTTVPIVHSDYSPYLSARQPSYCHSQQLQKKHSYVSFTLECNQDHPLAQPHVSEKINSMDIPKSRTPPYTEHRNPKLSSLKQILTALAEGIGNCRIKVRRMSQQRCIVHQNTSISESLPPVPLRTFHTSITVLESNNNINFAPPHSITSRLQHKVREPRVNSNFLRFYAQDYSIKEKHLLPISEDDIDDYQYKLDLGEPIPDSSFSSYCKLGLLSRERLWSSVILPPRSDEADDHSLFNNEYKQLEVYPHSKNSICRSRDGMLPWIKFCDKNRNKLLEPGQLLRQKSLKPYGILNQDTQYVVKGWINKRFIPITSSD</sequence>
<gene>
    <name evidence="1" type="primary">GIS3</name>
    <name evidence="1" type="ORF">ATY40_BA7503424</name>
</gene>
<keyword evidence="2" id="KW-1185">Reference proteome</keyword>
<proteinExistence type="predicted"/>
<protein>
    <submittedName>
        <fullName evidence="1">BA75_03424T0</fullName>
    </submittedName>
</protein>
<dbReference type="AlphaFoldDB" id="A0A1B2JFU2"/>
<reference evidence="1 2" key="1">
    <citation type="submission" date="2016-02" db="EMBL/GenBank/DDBJ databases">
        <title>Comparative genomic and transcriptomic foundation for Pichia pastoris.</title>
        <authorList>
            <person name="Love K.R."/>
            <person name="Shah K.A."/>
            <person name="Whittaker C.A."/>
            <person name="Wu J."/>
            <person name="Bartlett M.C."/>
            <person name="Ma D."/>
            <person name="Leeson R.L."/>
            <person name="Priest M."/>
            <person name="Young S.K."/>
            <person name="Love J.C."/>
        </authorList>
    </citation>
    <scope>NUCLEOTIDE SEQUENCE [LARGE SCALE GENOMIC DNA]</scope>
    <source>
        <strain evidence="1 2">ATCC 28485</strain>
    </source>
</reference>
<organism evidence="1 2">
    <name type="scientific">Komagataella pastoris</name>
    <name type="common">Yeast</name>
    <name type="synonym">Pichia pastoris</name>
    <dbReference type="NCBI Taxonomy" id="4922"/>
    <lineage>
        <taxon>Eukaryota</taxon>
        <taxon>Fungi</taxon>
        <taxon>Dikarya</taxon>
        <taxon>Ascomycota</taxon>
        <taxon>Saccharomycotina</taxon>
        <taxon>Pichiomycetes</taxon>
        <taxon>Pichiales</taxon>
        <taxon>Pichiaceae</taxon>
        <taxon>Komagataella</taxon>
    </lineage>
</organism>
<evidence type="ECO:0000313" key="2">
    <source>
        <dbReference type="Proteomes" id="UP000094565"/>
    </source>
</evidence>
<dbReference type="OrthoDB" id="4088353at2759"/>